<name>A0A314KXD5_NICAT</name>
<keyword evidence="4" id="KW-1185">Reference proteome</keyword>
<feature type="compositionally biased region" description="Polar residues" evidence="1">
    <location>
        <begin position="108"/>
        <end position="120"/>
    </location>
</feature>
<organism evidence="3 4">
    <name type="scientific">Nicotiana attenuata</name>
    <name type="common">Coyote tobacco</name>
    <dbReference type="NCBI Taxonomy" id="49451"/>
    <lineage>
        <taxon>Eukaryota</taxon>
        <taxon>Viridiplantae</taxon>
        <taxon>Streptophyta</taxon>
        <taxon>Embryophyta</taxon>
        <taxon>Tracheophyta</taxon>
        <taxon>Spermatophyta</taxon>
        <taxon>Magnoliopsida</taxon>
        <taxon>eudicotyledons</taxon>
        <taxon>Gunneridae</taxon>
        <taxon>Pentapetalae</taxon>
        <taxon>asterids</taxon>
        <taxon>lamiids</taxon>
        <taxon>Solanales</taxon>
        <taxon>Solanaceae</taxon>
        <taxon>Nicotianoideae</taxon>
        <taxon>Nicotianeae</taxon>
        <taxon>Nicotiana</taxon>
    </lineage>
</organism>
<reference evidence="3" key="1">
    <citation type="submission" date="2016-11" db="EMBL/GenBank/DDBJ databases">
        <title>The genome of Nicotiana attenuata.</title>
        <authorList>
            <person name="Xu S."/>
            <person name="Brockmoeller T."/>
            <person name="Gaquerel E."/>
            <person name="Navarro A."/>
            <person name="Kuhl H."/>
            <person name="Gase K."/>
            <person name="Ling Z."/>
            <person name="Zhou W."/>
            <person name="Kreitzer C."/>
            <person name="Stanke M."/>
            <person name="Tang H."/>
            <person name="Lyons E."/>
            <person name="Pandey P."/>
            <person name="Pandey S.P."/>
            <person name="Timmermann B."/>
            <person name="Baldwin I.T."/>
        </authorList>
    </citation>
    <scope>NUCLEOTIDE SEQUENCE [LARGE SCALE GENOMIC DNA]</scope>
    <source>
        <strain evidence="3">UT</strain>
    </source>
</reference>
<feature type="non-terminal residue" evidence="3">
    <location>
        <position position="1"/>
    </location>
</feature>
<evidence type="ECO:0000259" key="2">
    <source>
        <dbReference type="Pfam" id="PF25597"/>
    </source>
</evidence>
<dbReference type="Gramene" id="OIT33882">
    <property type="protein sequence ID" value="OIT33882"/>
    <property type="gene ID" value="A4A49_58505"/>
</dbReference>
<evidence type="ECO:0000313" key="4">
    <source>
        <dbReference type="Proteomes" id="UP000187609"/>
    </source>
</evidence>
<feature type="region of interest" description="Disordered" evidence="1">
    <location>
        <begin position="102"/>
        <end position="130"/>
    </location>
</feature>
<dbReference type="Pfam" id="PF25597">
    <property type="entry name" value="SH3_retrovirus"/>
    <property type="match status" value="1"/>
</dbReference>
<feature type="non-terminal residue" evidence="3">
    <location>
        <position position="196"/>
    </location>
</feature>
<dbReference type="AlphaFoldDB" id="A0A314KXD5"/>
<accession>A0A314KXD5</accession>
<protein>
    <recommendedName>
        <fullName evidence="2">Retroviral polymerase SH3-like domain-containing protein</fullName>
    </recommendedName>
</protein>
<gene>
    <name evidence="3" type="ORF">A4A49_58505</name>
</gene>
<dbReference type="EMBL" id="MJEQ01000806">
    <property type="protein sequence ID" value="OIT33882.1"/>
    <property type="molecule type" value="Genomic_DNA"/>
</dbReference>
<sequence length="196" mass="22240">GIFIVSKGYKLYDLRQRKFFVSRYVTFKEDIFPFQLGKDDTQQAPVFLELKSLEEGCSLQQQQTHTSEEEHEGVNQDLMHDHDLVQQEGDQGLDEQAPVAEAGDHEQVSITGTTENTQVGQLRRSGRSSKPPVWMKDYICPLNRASSSSCMYPMSNYLSYSALSATYQSYLAATSQETEPASYTEAMKDPRWVEAM</sequence>
<dbReference type="Proteomes" id="UP000187609">
    <property type="component" value="Unassembled WGS sequence"/>
</dbReference>
<proteinExistence type="predicted"/>
<evidence type="ECO:0000256" key="1">
    <source>
        <dbReference type="SAM" id="MobiDB-lite"/>
    </source>
</evidence>
<dbReference type="InterPro" id="IPR057670">
    <property type="entry name" value="SH3_retrovirus"/>
</dbReference>
<comment type="caution">
    <text evidence="3">The sequence shown here is derived from an EMBL/GenBank/DDBJ whole genome shotgun (WGS) entry which is preliminary data.</text>
</comment>
<evidence type="ECO:0000313" key="3">
    <source>
        <dbReference type="EMBL" id="OIT33882.1"/>
    </source>
</evidence>
<feature type="domain" description="Retroviral polymerase SH3-like" evidence="2">
    <location>
        <begin position="6"/>
        <end position="36"/>
    </location>
</feature>